<evidence type="ECO:0008006" key="5">
    <source>
        <dbReference type="Google" id="ProtNLM"/>
    </source>
</evidence>
<keyword evidence="2" id="KW-0472">Membrane</keyword>
<sequence>MSKKAKVGGQAVIEGVMMRGEKGIATAVRKADGKIEIKLEPIFPITKKNKITALPFIRGFLNLIDSLIVGVKSLNYSSSFFEDDEEDGEPSKFEQWFYKVFKDKAGDIVVGISMLLGVALAMLLFMVVPTAITGLIKKMNVDSSFILSFIEGIMSLVIFLLYLFAISKMEDIYRVFQYHGAEHKTIYCYENQLELTPENADKFGTLHPRCGTNFMFLVMAVSIFLFSFLNWGSILERMFFKLLLLPVVSGITYELIRWLGNTKSKLGHVIAYPGMMLQKLTTKQPDLEMLEVAIVSLQVAEGIKTVEEIKNMQRDKSDEKAEEGTKLEQSVSEQEAGLSDKEVVEENNFSVE</sequence>
<name>D9STM5_CLOC7</name>
<gene>
    <name evidence="3" type="ordered locus">Clocel_3069</name>
</gene>
<dbReference type="PANTHER" id="PTHR42867:SF1">
    <property type="entry name" value="MEMBRANE PROTEIN-RELATED"/>
    <property type="match status" value="1"/>
</dbReference>
<evidence type="ECO:0000313" key="4">
    <source>
        <dbReference type="Proteomes" id="UP000002730"/>
    </source>
</evidence>
<feature type="transmembrane region" description="Helical" evidence="2">
    <location>
        <begin position="144"/>
        <end position="164"/>
    </location>
</feature>
<feature type="transmembrane region" description="Helical" evidence="2">
    <location>
        <begin position="214"/>
        <end position="232"/>
    </location>
</feature>
<protein>
    <recommendedName>
        <fullName evidence="5">Metal-dependent enzyme</fullName>
    </recommendedName>
</protein>
<dbReference type="KEGG" id="ccb:Clocel_3069"/>
<evidence type="ECO:0000256" key="2">
    <source>
        <dbReference type="SAM" id="Phobius"/>
    </source>
</evidence>
<dbReference type="eggNOG" id="COG3872">
    <property type="taxonomic scope" value="Bacteria"/>
</dbReference>
<dbReference type="OrthoDB" id="9784805at2"/>
<accession>D9STM5</accession>
<dbReference type="Proteomes" id="UP000002730">
    <property type="component" value="Chromosome"/>
</dbReference>
<proteinExistence type="predicted"/>
<dbReference type="AlphaFoldDB" id="D9STM5"/>
<keyword evidence="4" id="KW-1185">Reference proteome</keyword>
<dbReference type="HOGENOM" id="CLU_038140_0_0_9"/>
<dbReference type="STRING" id="573061.Clocel_3069"/>
<evidence type="ECO:0000313" key="3">
    <source>
        <dbReference type="EMBL" id="ADL52759.1"/>
    </source>
</evidence>
<organism evidence="3 4">
    <name type="scientific">Clostridium cellulovorans (strain ATCC 35296 / DSM 3052 / OCM 3 / 743B)</name>
    <dbReference type="NCBI Taxonomy" id="573061"/>
    <lineage>
        <taxon>Bacteria</taxon>
        <taxon>Bacillati</taxon>
        <taxon>Bacillota</taxon>
        <taxon>Clostridia</taxon>
        <taxon>Eubacteriales</taxon>
        <taxon>Clostridiaceae</taxon>
        <taxon>Clostridium</taxon>
    </lineage>
</organism>
<keyword evidence="2" id="KW-0812">Transmembrane</keyword>
<feature type="region of interest" description="Disordered" evidence="1">
    <location>
        <begin position="311"/>
        <end position="352"/>
    </location>
</feature>
<dbReference type="EMBL" id="CP002160">
    <property type="protein sequence ID" value="ADL52759.1"/>
    <property type="molecule type" value="Genomic_DNA"/>
</dbReference>
<dbReference type="InterPro" id="IPR010787">
    <property type="entry name" value="DUF1385"/>
</dbReference>
<dbReference type="RefSeq" id="WP_010075854.1">
    <property type="nucleotide sequence ID" value="NC_014393.1"/>
</dbReference>
<dbReference type="PANTHER" id="PTHR42867">
    <property type="entry name" value="MEMBRANE PROTEIN-RELATED"/>
    <property type="match status" value="1"/>
</dbReference>
<feature type="compositionally biased region" description="Basic and acidic residues" evidence="1">
    <location>
        <begin position="311"/>
        <end position="326"/>
    </location>
</feature>
<feature type="transmembrane region" description="Helical" evidence="2">
    <location>
        <begin position="108"/>
        <end position="132"/>
    </location>
</feature>
<evidence type="ECO:0000256" key="1">
    <source>
        <dbReference type="SAM" id="MobiDB-lite"/>
    </source>
</evidence>
<reference evidence="3 4" key="1">
    <citation type="submission" date="2010-08" db="EMBL/GenBank/DDBJ databases">
        <title>Complete sequence of Clostridium cellulovorans 743B.</title>
        <authorList>
            <consortium name="US DOE Joint Genome Institute"/>
            <person name="Lucas S."/>
            <person name="Copeland A."/>
            <person name="Lapidus A."/>
            <person name="Cheng J.-F."/>
            <person name="Bruce D."/>
            <person name="Goodwin L."/>
            <person name="Pitluck S."/>
            <person name="Chertkov O."/>
            <person name="Detter J.C."/>
            <person name="Han C."/>
            <person name="Tapia R."/>
            <person name="Land M."/>
            <person name="Hauser L."/>
            <person name="Chang Y.-J."/>
            <person name="Jeffries C."/>
            <person name="Kyrpides N."/>
            <person name="Ivanova N."/>
            <person name="Mikhailova N."/>
            <person name="Hemme C.L."/>
            <person name="Woyke T."/>
        </authorList>
    </citation>
    <scope>NUCLEOTIDE SEQUENCE [LARGE SCALE GENOMIC DNA]</scope>
    <source>
        <strain evidence="4">ATCC 35296 / DSM 3052 / OCM 3 / 743B</strain>
    </source>
</reference>
<dbReference type="Pfam" id="PF07136">
    <property type="entry name" value="DUF1385"/>
    <property type="match status" value="1"/>
</dbReference>
<keyword evidence="2" id="KW-1133">Transmembrane helix</keyword>